<evidence type="ECO:0000256" key="2">
    <source>
        <dbReference type="ARBA" id="ARBA00022475"/>
    </source>
</evidence>
<keyword evidence="5 6" id="KW-0472">Membrane</keyword>
<keyword evidence="4 6" id="KW-1133">Transmembrane helix</keyword>
<keyword evidence="3 6" id="KW-0812">Transmembrane</keyword>
<reference evidence="7" key="1">
    <citation type="journal article" date="2015" name="Nature">
        <title>Complex archaea that bridge the gap between prokaryotes and eukaryotes.</title>
        <authorList>
            <person name="Spang A."/>
            <person name="Saw J.H."/>
            <person name="Jorgensen S.L."/>
            <person name="Zaremba-Niedzwiedzka K."/>
            <person name="Martijn J."/>
            <person name="Lind A.E."/>
            <person name="van Eijk R."/>
            <person name="Schleper C."/>
            <person name="Guy L."/>
            <person name="Ettema T.J."/>
        </authorList>
    </citation>
    <scope>NUCLEOTIDE SEQUENCE</scope>
</reference>
<name>A0A0F9W6N4_9ZZZZ</name>
<evidence type="ECO:0000256" key="1">
    <source>
        <dbReference type="ARBA" id="ARBA00004651"/>
    </source>
</evidence>
<protein>
    <recommendedName>
        <fullName evidence="8">Multiple resistance and pH regulation protein F</fullName>
    </recommendedName>
</protein>
<sequence length="81" mass="9146">MMWLTSLILLTALAGFWRMAHSSSIADRLLGLQMLSNTGIAFLLLLAQWQHNPIWRDVALVLALLAAVITMAMVQMLRRRV</sequence>
<evidence type="ECO:0000256" key="6">
    <source>
        <dbReference type="SAM" id="Phobius"/>
    </source>
</evidence>
<comment type="caution">
    <text evidence="7">The sequence shown here is derived from an EMBL/GenBank/DDBJ whole genome shotgun (WGS) entry which is preliminary data.</text>
</comment>
<evidence type="ECO:0000256" key="4">
    <source>
        <dbReference type="ARBA" id="ARBA00022989"/>
    </source>
</evidence>
<dbReference type="InterPro" id="IPR007208">
    <property type="entry name" value="MrpF/PhaF-like"/>
</dbReference>
<gene>
    <name evidence="7" type="ORF">LCGC14_0000080</name>
</gene>
<organism evidence="7">
    <name type="scientific">marine sediment metagenome</name>
    <dbReference type="NCBI Taxonomy" id="412755"/>
    <lineage>
        <taxon>unclassified sequences</taxon>
        <taxon>metagenomes</taxon>
        <taxon>ecological metagenomes</taxon>
    </lineage>
</organism>
<comment type="subcellular location">
    <subcellularLocation>
        <location evidence="1">Cell membrane</location>
        <topology evidence="1">Multi-pass membrane protein</topology>
    </subcellularLocation>
</comment>
<keyword evidence="2" id="KW-1003">Cell membrane</keyword>
<proteinExistence type="predicted"/>
<dbReference type="GO" id="GO:0015075">
    <property type="term" value="F:monoatomic ion transmembrane transporter activity"/>
    <property type="evidence" value="ECO:0007669"/>
    <property type="project" value="InterPro"/>
</dbReference>
<evidence type="ECO:0000256" key="5">
    <source>
        <dbReference type="ARBA" id="ARBA00023136"/>
    </source>
</evidence>
<evidence type="ECO:0008006" key="8">
    <source>
        <dbReference type="Google" id="ProtNLM"/>
    </source>
</evidence>
<dbReference type="Pfam" id="PF04066">
    <property type="entry name" value="MrpF_PhaF"/>
    <property type="match status" value="1"/>
</dbReference>
<evidence type="ECO:0000256" key="3">
    <source>
        <dbReference type="ARBA" id="ARBA00022692"/>
    </source>
</evidence>
<dbReference type="EMBL" id="LAZR01000001">
    <property type="protein sequence ID" value="KKO12000.1"/>
    <property type="molecule type" value="Genomic_DNA"/>
</dbReference>
<evidence type="ECO:0000313" key="7">
    <source>
        <dbReference type="EMBL" id="KKO12000.1"/>
    </source>
</evidence>
<dbReference type="GO" id="GO:0005886">
    <property type="term" value="C:plasma membrane"/>
    <property type="evidence" value="ECO:0007669"/>
    <property type="project" value="UniProtKB-SubCell"/>
</dbReference>
<feature type="transmembrane region" description="Helical" evidence="6">
    <location>
        <begin position="58"/>
        <end position="77"/>
    </location>
</feature>
<feature type="transmembrane region" description="Helical" evidence="6">
    <location>
        <begin position="32"/>
        <end position="49"/>
    </location>
</feature>
<dbReference type="AlphaFoldDB" id="A0A0F9W6N4"/>
<accession>A0A0F9W6N4</accession>